<dbReference type="InterPro" id="IPR006311">
    <property type="entry name" value="TAT_signal"/>
</dbReference>
<dbReference type="Pfam" id="PF08894">
    <property type="entry name" value="DUF1838"/>
    <property type="match status" value="1"/>
</dbReference>
<name>A0ABW7ERX7_9BURK</name>
<sequence>MPLNNPPMDRRRWLQCAAAVAAGSTPLLAGAATAAAPTGRLRDYLLMRGALDDRLVVAALTGQYYGVIDSELIPMFGVLAVTFTRWRPLGDGRWLSTSFENAYYTDADSGEVMTQWRNPITGQSVPVLVHTSRPTSLVLHEDLSRHHVKPLPPGAVAEDRVSSMEELGGELVANQRVRTALVRPAPAAPYRYSELVTVRAPLAALRDPAARQVPANMSFTNVSGWRPWQQMPAGQPGHMMAHGAGRYGLTLDALPARWLAETRRSKPGWWADPASHLEAVFRA</sequence>
<dbReference type="Proteomes" id="UP001606300">
    <property type="component" value="Unassembled WGS sequence"/>
</dbReference>
<evidence type="ECO:0000256" key="1">
    <source>
        <dbReference type="SAM" id="SignalP"/>
    </source>
</evidence>
<dbReference type="PROSITE" id="PS51318">
    <property type="entry name" value="TAT"/>
    <property type="match status" value="1"/>
</dbReference>
<dbReference type="EMBL" id="JBIGHY010000004">
    <property type="protein sequence ID" value="MFG6415040.1"/>
    <property type="molecule type" value="Genomic_DNA"/>
</dbReference>
<keyword evidence="3" id="KW-1185">Reference proteome</keyword>
<feature type="signal peptide" evidence="1">
    <location>
        <begin position="1"/>
        <end position="31"/>
    </location>
</feature>
<evidence type="ECO:0000313" key="2">
    <source>
        <dbReference type="EMBL" id="MFG6415040.1"/>
    </source>
</evidence>
<gene>
    <name evidence="2" type="ORF">ACG02S_14160</name>
</gene>
<reference evidence="2 3" key="1">
    <citation type="submission" date="2024-09" db="EMBL/GenBank/DDBJ databases">
        <title>Novel species of the genus Pelomonas and Roseateles isolated from streams.</title>
        <authorList>
            <person name="Lu H."/>
        </authorList>
    </citation>
    <scope>NUCLEOTIDE SEQUENCE [LARGE SCALE GENOMIC DNA]</scope>
    <source>
        <strain evidence="2 3">DC23W</strain>
    </source>
</reference>
<accession>A0ABW7ERX7</accession>
<feature type="chain" id="PRO_5046009353" evidence="1">
    <location>
        <begin position="32"/>
        <end position="283"/>
    </location>
</feature>
<keyword evidence="1" id="KW-0732">Signal</keyword>
<dbReference type="RefSeq" id="WP_394471100.1">
    <property type="nucleotide sequence ID" value="NZ_JBIGHY010000004.1"/>
</dbReference>
<protein>
    <submittedName>
        <fullName evidence="2">DUF1838 family protein</fullName>
    </submittedName>
</protein>
<evidence type="ECO:0000313" key="3">
    <source>
        <dbReference type="Proteomes" id="UP001606300"/>
    </source>
</evidence>
<comment type="caution">
    <text evidence="2">The sequence shown here is derived from an EMBL/GenBank/DDBJ whole genome shotgun (WGS) entry which is preliminary data.</text>
</comment>
<proteinExistence type="predicted"/>
<organism evidence="2 3">
    <name type="scientific">Pelomonas dachongensis</name>
    <dbReference type="NCBI Taxonomy" id="3299029"/>
    <lineage>
        <taxon>Bacteria</taxon>
        <taxon>Pseudomonadati</taxon>
        <taxon>Pseudomonadota</taxon>
        <taxon>Betaproteobacteria</taxon>
        <taxon>Burkholderiales</taxon>
        <taxon>Sphaerotilaceae</taxon>
        <taxon>Roseateles</taxon>
    </lineage>
</organism>
<dbReference type="InterPro" id="IPR014990">
    <property type="entry name" value="DUF1838"/>
</dbReference>